<accession>A0A0N5DAH3</accession>
<dbReference type="OMA" id="IYCEGSI"/>
<proteinExistence type="predicted"/>
<feature type="domain" description="SUEL-type lectin" evidence="1">
    <location>
        <begin position="1"/>
        <end position="40"/>
    </location>
</feature>
<evidence type="ECO:0000313" key="3">
    <source>
        <dbReference type="Proteomes" id="UP000276776"/>
    </source>
</evidence>
<evidence type="ECO:0000313" key="4">
    <source>
        <dbReference type="WBParaSite" id="TCLT_0001017101-mRNA-1"/>
    </source>
</evidence>
<reference evidence="2 3" key="2">
    <citation type="submission" date="2018-11" db="EMBL/GenBank/DDBJ databases">
        <authorList>
            <consortium name="Pathogen Informatics"/>
        </authorList>
    </citation>
    <scope>NUCLEOTIDE SEQUENCE [LARGE SCALE GENOMIC DNA]</scope>
</reference>
<dbReference type="OrthoDB" id="5970528at2759"/>
<gene>
    <name evidence="2" type="ORF">TCLT_LOCUS10160</name>
</gene>
<dbReference type="Pfam" id="PF02140">
    <property type="entry name" value="SUEL_Lectin"/>
    <property type="match status" value="1"/>
</dbReference>
<dbReference type="InterPro" id="IPR043159">
    <property type="entry name" value="Lectin_gal-bd_sf"/>
</dbReference>
<protein>
    <submittedName>
        <fullName evidence="4">SUEL-type lectin domain-containing protein</fullName>
    </submittedName>
</protein>
<evidence type="ECO:0000313" key="2">
    <source>
        <dbReference type="EMBL" id="VDN07837.1"/>
    </source>
</evidence>
<dbReference type="Proteomes" id="UP000276776">
    <property type="component" value="Unassembled WGS sequence"/>
</dbReference>
<dbReference type="PANTHER" id="PTHR46780">
    <property type="entry name" value="PROTEIN EVA-1"/>
    <property type="match status" value="1"/>
</dbReference>
<dbReference type="STRING" id="103827.A0A0N5DAH3"/>
<dbReference type="WBParaSite" id="TCLT_0001017101-mRNA-1">
    <property type="protein sequence ID" value="TCLT_0001017101-mRNA-1"/>
    <property type="gene ID" value="TCLT_0001017101"/>
</dbReference>
<keyword evidence="3" id="KW-1185">Reference proteome</keyword>
<dbReference type="GO" id="GO:0030246">
    <property type="term" value="F:carbohydrate binding"/>
    <property type="evidence" value="ECO:0007669"/>
    <property type="project" value="InterPro"/>
</dbReference>
<dbReference type="PROSITE" id="PS50228">
    <property type="entry name" value="SUEL_LECTIN"/>
    <property type="match status" value="1"/>
</dbReference>
<dbReference type="InterPro" id="IPR000922">
    <property type="entry name" value="Lectin_gal-bd_dom"/>
</dbReference>
<sequence length="103" mass="11878">KIHEQCKNRRKCRITVRASFFPNDPCPDTSKYLQISYKCKPVSFDDEIYCEGSIMQLTCKQNKKLAIYSAQYGQTVEKKAAHCAVSTSVKQGYTYSIIKFITY</sequence>
<reference evidence="4" key="1">
    <citation type="submission" date="2017-02" db="UniProtKB">
        <authorList>
            <consortium name="WormBaseParasite"/>
        </authorList>
    </citation>
    <scope>IDENTIFICATION</scope>
</reference>
<dbReference type="Gene3D" id="2.60.120.740">
    <property type="match status" value="2"/>
</dbReference>
<dbReference type="AlphaFoldDB" id="A0A0N5DAH3"/>
<dbReference type="EMBL" id="UYYF01004997">
    <property type="protein sequence ID" value="VDN07837.1"/>
    <property type="molecule type" value="Genomic_DNA"/>
</dbReference>
<evidence type="ECO:0000259" key="1">
    <source>
        <dbReference type="PROSITE" id="PS50228"/>
    </source>
</evidence>
<name>A0A0N5DAH3_THECL</name>
<organism evidence="4">
    <name type="scientific">Thelazia callipaeda</name>
    <name type="common">Oriental eyeworm</name>
    <name type="synonym">Parasitic nematode</name>
    <dbReference type="NCBI Taxonomy" id="103827"/>
    <lineage>
        <taxon>Eukaryota</taxon>
        <taxon>Metazoa</taxon>
        <taxon>Ecdysozoa</taxon>
        <taxon>Nematoda</taxon>
        <taxon>Chromadorea</taxon>
        <taxon>Rhabditida</taxon>
        <taxon>Spirurina</taxon>
        <taxon>Spiruromorpha</taxon>
        <taxon>Thelazioidea</taxon>
        <taxon>Thelaziidae</taxon>
        <taxon>Thelazia</taxon>
    </lineage>
</organism>